<keyword evidence="4 7" id="KW-0233">DNA recombination</keyword>
<evidence type="ECO:0000256" key="5">
    <source>
        <dbReference type="ARBA" id="ARBA00023204"/>
    </source>
</evidence>
<evidence type="ECO:0000256" key="2">
    <source>
        <dbReference type="ARBA" id="ARBA00021310"/>
    </source>
</evidence>
<evidence type="ECO:0000259" key="8">
    <source>
        <dbReference type="Pfam" id="PF11967"/>
    </source>
</evidence>
<comment type="function">
    <text evidence="7">Involved in DNA repair and RecF pathway recombination.</text>
</comment>
<dbReference type="InterPro" id="IPR022572">
    <property type="entry name" value="DNA_rep/recomb_RecO_N"/>
</dbReference>
<dbReference type="HAMAP" id="MF_00201">
    <property type="entry name" value="RecO"/>
    <property type="match status" value="1"/>
</dbReference>
<evidence type="ECO:0000256" key="3">
    <source>
        <dbReference type="ARBA" id="ARBA00022763"/>
    </source>
</evidence>
<keyword evidence="5 7" id="KW-0234">DNA repair</keyword>
<sequence length="241" mass="28239">MQIKTKAIVISALKYQEKSLIVKCFTLSHGLKTYFVRDAFSNKKTSRSVGTKMAYFQPMTILEIEANHKNKGALEHFKEIKIAAPFQSIHSDIYKSTIVMFISEILHHSIHEEEKNESLFEFLEAALHWLDQHEDMANFHLILMLEMTKYFGFYPDTSDMDMPFFEMNEGVFTPFHAIGSLSEHETNLFKKLIALKFDNNQKVFHVIERQLLIKILIDYYAYHLDGFKRPKSLEVLKEVFS</sequence>
<feature type="domain" description="DNA replication/recombination mediator RecO N-terminal" evidence="8">
    <location>
        <begin position="1"/>
        <end position="86"/>
    </location>
</feature>
<comment type="caution">
    <text evidence="9">The sequence shown here is derived from an EMBL/GenBank/DDBJ whole genome shotgun (WGS) entry which is preliminary data.</text>
</comment>
<dbReference type="Pfam" id="PF11967">
    <property type="entry name" value="RecO_N"/>
    <property type="match status" value="1"/>
</dbReference>
<keyword evidence="10" id="KW-1185">Reference proteome</keyword>
<organism evidence="9 10">
    <name type="scientific">Flavobacterium zubiriense</name>
    <dbReference type="NCBI Taxonomy" id="3138075"/>
    <lineage>
        <taxon>Bacteria</taxon>
        <taxon>Pseudomonadati</taxon>
        <taxon>Bacteroidota</taxon>
        <taxon>Flavobacteriia</taxon>
        <taxon>Flavobacteriales</taxon>
        <taxon>Flavobacteriaceae</taxon>
        <taxon>Flavobacterium</taxon>
    </lineage>
</organism>
<dbReference type="Gene3D" id="1.20.1440.120">
    <property type="entry name" value="Recombination protein O, C-terminal domain"/>
    <property type="match status" value="1"/>
</dbReference>
<dbReference type="Gene3D" id="2.40.50.140">
    <property type="entry name" value="Nucleic acid-binding proteins"/>
    <property type="match status" value="1"/>
</dbReference>
<dbReference type="NCBIfam" id="TIGR00613">
    <property type="entry name" value="reco"/>
    <property type="match status" value="1"/>
</dbReference>
<evidence type="ECO:0000256" key="4">
    <source>
        <dbReference type="ARBA" id="ARBA00023172"/>
    </source>
</evidence>
<evidence type="ECO:0000256" key="6">
    <source>
        <dbReference type="ARBA" id="ARBA00033409"/>
    </source>
</evidence>
<comment type="similarity">
    <text evidence="1 7">Belongs to the RecO family.</text>
</comment>
<dbReference type="RefSeq" id="WP_373407356.1">
    <property type="nucleotide sequence ID" value="NZ_JBCFQL010000016.1"/>
</dbReference>
<evidence type="ECO:0000313" key="9">
    <source>
        <dbReference type="EMBL" id="MFA9192462.1"/>
    </source>
</evidence>
<dbReference type="EMBL" id="JBCFQL010000016">
    <property type="protein sequence ID" value="MFA9192462.1"/>
    <property type="molecule type" value="Genomic_DNA"/>
</dbReference>
<dbReference type="PANTHER" id="PTHR33991:SF1">
    <property type="entry name" value="DNA REPAIR PROTEIN RECO"/>
    <property type="match status" value="1"/>
</dbReference>
<name>A0ABV4TEF1_9FLAO</name>
<dbReference type="InterPro" id="IPR042242">
    <property type="entry name" value="RecO_C"/>
</dbReference>
<protein>
    <recommendedName>
        <fullName evidence="2 7">DNA repair protein RecO</fullName>
    </recommendedName>
    <alternativeName>
        <fullName evidence="6 7">Recombination protein O</fullName>
    </alternativeName>
</protein>
<gene>
    <name evidence="7 9" type="primary">recO</name>
    <name evidence="9" type="ORF">AAGV28_13875</name>
</gene>
<accession>A0ABV4TEF1</accession>
<proteinExistence type="inferred from homology"/>
<dbReference type="SUPFAM" id="SSF50249">
    <property type="entry name" value="Nucleic acid-binding proteins"/>
    <property type="match status" value="1"/>
</dbReference>
<reference evidence="9 10" key="1">
    <citation type="submission" date="2024-04" db="EMBL/GenBank/DDBJ databases">
        <title>New Clade of Flavobacterium.</title>
        <authorList>
            <person name="Matos L."/>
            <person name="Proenca D.N."/>
            <person name="Fransisco R.M."/>
            <person name="Chung A.P."/>
            <person name="Maccario L."/>
            <person name="Sorensen S.J."/>
            <person name="Morais P.V."/>
        </authorList>
    </citation>
    <scope>NUCLEOTIDE SEQUENCE [LARGE SCALE GENOMIC DNA]</scope>
    <source>
        <strain evidence="9 10">FZUC8N2.13</strain>
    </source>
</reference>
<dbReference type="InterPro" id="IPR012340">
    <property type="entry name" value="NA-bd_OB-fold"/>
</dbReference>
<dbReference type="InterPro" id="IPR037278">
    <property type="entry name" value="ARFGAP/RecO"/>
</dbReference>
<dbReference type="PANTHER" id="PTHR33991">
    <property type="entry name" value="DNA REPAIR PROTEIN RECO"/>
    <property type="match status" value="1"/>
</dbReference>
<dbReference type="InterPro" id="IPR003717">
    <property type="entry name" value="RecO"/>
</dbReference>
<dbReference type="SUPFAM" id="SSF57863">
    <property type="entry name" value="ArfGap/RecO-like zinc finger"/>
    <property type="match status" value="1"/>
</dbReference>
<dbReference type="Pfam" id="PF02565">
    <property type="entry name" value="RecO_C"/>
    <property type="match status" value="1"/>
</dbReference>
<dbReference type="Proteomes" id="UP001574169">
    <property type="component" value="Unassembled WGS sequence"/>
</dbReference>
<evidence type="ECO:0000256" key="7">
    <source>
        <dbReference type="HAMAP-Rule" id="MF_00201"/>
    </source>
</evidence>
<evidence type="ECO:0000256" key="1">
    <source>
        <dbReference type="ARBA" id="ARBA00007452"/>
    </source>
</evidence>
<keyword evidence="3 7" id="KW-0227">DNA damage</keyword>
<evidence type="ECO:0000313" key="10">
    <source>
        <dbReference type="Proteomes" id="UP001574169"/>
    </source>
</evidence>